<name>A0A7X1KBV9_9SPHN</name>
<dbReference type="SUPFAM" id="SSF46689">
    <property type="entry name" value="Homeodomain-like"/>
    <property type="match status" value="1"/>
</dbReference>
<dbReference type="Pfam" id="PF00440">
    <property type="entry name" value="TetR_N"/>
    <property type="match status" value="1"/>
</dbReference>
<dbReference type="PANTHER" id="PTHR30328">
    <property type="entry name" value="TRANSCRIPTIONAL REPRESSOR"/>
    <property type="match status" value="1"/>
</dbReference>
<reference evidence="4 5" key="1">
    <citation type="submission" date="2020-08" db="EMBL/GenBank/DDBJ databases">
        <title>The genome sequence of Novosphingobium flavum 4Y4.</title>
        <authorList>
            <person name="Liu Y."/>
        </authorList>
    </citation>
    <scope>NUCLEOTIDE SEQUENCE [LARGE SCALE GENOMIC DNA]</scope>
    <source>
        <strain evidence="4 5">4Y4</strain>
    </source>
</reference>
<evidence type="ECO:0000256" key="1">
    <source>
        <dbReference type="ARBA" id="ARBA00023125"/>
    </source>
</evidence>
<evidence type="ECO:0000256" key="2">
    <source>
        <dbReference type="PROSITE-ProRule" id="PRU00335"/>
    </source>
</evidence>
<dbReference type="Proteomes" id="UP000520156">
    <property type="component" value="Unassembled WGS sequence"/>
</dbReference>
<dbReference type="InterPro" id="IPR050109">
    <property type="entry name" value="HTH-type_TetR-like_transc_reg"/>
</dbReference>
<dbReference type="PANTHER" id="PTHR30328:SF54">
    <property type="entry name" value="HTH-TYPE TRANSCRIPTIONAL REPRESSOR SCO4008"/>
    <property type="match status" value="1"/>
</dbReference>
<feature type="domain" description="HTH tetR-type" evidence="3">
    <location>
        <begin position="31"/>
        <end position="91"/>
    </location>
</feature>
<dbReference type="Gene3D" id="1.10.357.10">
    <property type="entry name" value="Tetracycline Repressor, domain 2"/>
    <property type="match status" value="1"/>
</dbReference>
<comment type="caution">
    <text evidence="4">The sequence shown here is derived from an EMBL/GenBank/DDBJ whole genome shotgun (WGS) entry which is preliminary data.</text>
</comment>
<dbReference type="EMBL" id="JACLAU010000008">
    <property type="protein sequence ID" value="MBC2651603.1"/>
    <property type="molecule type" value="Genomic_DNA"/>
</dbReference>
<dbReference type="GO" id="GO:0003677">
    <property type="term" value="F:DNA binding"/>
    <property type="evidence" value="ECO:0007669"/>
    <property type="project" value="UniProtKB-UniRule"/>
</dbReference>
<dbReference type="PRINTS" id="PR00455">
    <property type="entry name" value="HTHTETR"/>
</dbReference>
<dbReference type="Pfam" id="PF17938">
    <property type="entry name" value="TetR_C_29"/>
    <property type="match status" value="1"/>
</dbReference>
<keyword evidence="5" id="KW-1185">Reference proteome</keyword>
<organism evidence="4 5">
    <name type="scientific">Novosphingobium aerophilum</name>
    <dbReference type="NCBI Taxonomy" id="2839843"/>
    <lineage>
        <taxon>Bacteria</taxon>
        <taxon>Pseudomonadati</taxon>
        <taxon>Pseudomonadota</taxon>
        <taxon>Alphaproteobacteria</taxon>
        <taxon>Sphingomonadales</taxon>
        <taxon>Sphingomonadaceae</taxon>
        <taxon>Novosphingobium</taxon>
    </lineage>
</organism>
<dbReference type="InterPro" id="IPR041474">
    <property type="entry name" value="NicS_C"/>
</dbReference>
<protein>
    <submittedName>
        <fullName evidence="4">TetR family transcriptional regulator</fullName>
    </submittedName>
</protein>
<evidence type="ECO:0000259" key="3">
    <source>
        <dbReference type="PROSITE" id="PS50977"/>
    </source>
</evidence>
<keyword evidence="1 2" id="KW-0238">DNA-binding</keyword>
<dbReference type="AlphaFoldDB" id="A0A7X1KBV9"/>
<dbReference type="SUPFAM" id="SSF48498">
    <property type="entry name" value="Tetracyclin repressor-like, C-terminal domain"/>
    <property type="match status" value="1"/>
</dbReference>
<evidence type="ECO:0000313" key="4">
    <source>
        <dbReference type="EMBL" id="MBC2651603.1"/>
    </source>
</evidence>
<accession>A0A7X1KBV9</accession>
<proteinExistence type="predicted"/>
<dbReference type="InterPro" id="IPR009057">
    <property type="entry name" value="Homeodomain-like_sf"/>
</dbReference>
<dbReference type="InterPro" id="IPR001647">
    <property type="entry name" value="HTH_TetR"/>
</dbReference>
<dbReference type="PROSITE" id="PS50977">
    <property type="entry name" value="HTH_TETR_2"/>
    <property type="match status" value="1"/>
</dbReference>
<sequence>MGPIGHRGPVIARGAALAEGRKDSKRSREAAETRDNILQVATREFADKGLAGARIDEIADKTASSKRMIYYYFGGKDELYRAVLERAYERIRAQEQDARFENLPPAEALRAIIGHNVDYHFENPDFVRLVMNENVHYGEHIAQIASMKQRNSTIIASLGAILDKGVEAGVFRAGIDPVDLHAMISALSFYSVSNRHTFLHNFGVDFAEPTVRAKRRELIIGCVLSWVTRA</sequence>
<dbReference type="InterPro" id="IPR036271">
    <property type="entry name" value="Tet_transcr_reg_TetR-rel_C_sf"/>
</dbReference>
<evidence type="ECO:0000313" key="5">
    <source>
        <dbReference type="Proteomes" id="UP000520156"/>
    </source>
</evidence>
<gene>
    <name evidence="4" type="ORF">H7F49_07795</name>
</gene>
<feature type="DNA-binding region" description="H-T-H motif" evidence="2">
    <location>
        <begin position="54"/>
        <end position="73"/>
    </location>
</feature>